<reference evidence="1 2" key="1">
    <citation type="journal article" date="2019" name="Emerg. Microbes Infect.">
        <title>Comprehensive subspecies identification of 175 nontuberculous mycobacteria species based on 7547 genomic profiles.</title>
        <authorList>
            <person name="Matsumoto Y."/>
            <person name="Kinjo T."/>
            <person name="Motooka D."/>
            <person name="Nabeya D."/>
            <person name="Jung N."/>
            <person name="Uechi K."/>
            <person name="Horii T."/>
            <person name="Iida T."/>
            <person name="Fujita J."/>
            <person name="Nakamura S."/>
        </authorList>
    </citation>
    <scope>NUCLEOTIDE SEQUENCE [LARGE SCALE GENOMIC DNA]</scope>
    <source>
        <strain evidence="1 2">JCM 17322</strain>
    </source>
</reference>
<dbReference type="EMBL" id="BLKW01000002">
    <property type="protein sequence ID" value="GFG72982.1"/>
    <property type="molecule type" value="Genomic_DNA"/>
</dbReference>
<comment type="caution">
    <text evidence="1">The sequence shown here is derived from an EMBL/GenBank/DDBJ whole genome shotgun (WGS) entry which is preliminary data.</text>
</comment>
<evidence type="ECO:0000313" key="2">
    <source>
        <dbReference type="Proteomes" id="UP000465361"/>
    </source>
</evidence>
<dbReference type="RefSeq" id="WP_163753644.1">
    <property type="nucleotide sequence ID" value="NZ_BLKW01000002.1"/>
</dbReference>
<evidence type="ECO:0000313" key="1">
    <source>
        <dbReference type="EMBL" id="GFG72982.1"/>
    </source>
</evidence>
<keyword evidence="2" id="KW-1185">Reference proteome</keyword>
<gene>
    <name evidence="1" type="ORF">MBOT_03470</name>
</gene>
<name>A0A7I9XSK6_9MYCO</name>
<proteinExistence type="predicted"/>
<accession>A0A7I9XSK6</accession>
<dbReference type="Proteomes" id="UP000465361">
    <property type="component" value="Unassembled WGS sequence"/>
</dbReference>
<sequence>MGATVGVLWAGVMAPVGGVAVGRADVVDVLVDPIVESVLAALGVGGLADVGSATSMPADVLGGLDAALVGVVQDLNNVVNGVAQDWITSPIGGPVDEVINTPFVLLFGRDLIGNGINGFTGTNDSLLGSSGLFGNLSDGGFLIGNGGTGATGVAGVDGVPAGLGGRPG</sequence>
<organism evidence="1 2">
    <name type="scientific">Mycobacterium botniense</name>
    <dbReference type="NCBI Taxonomy" id="84962"/>
    <lineage>
        <taxon>Bacteria</taxon>
        <taxon>Bacillati</taxon>
        <taxon>Actinomycetota</taxon>
        <taxon>Actinomycetes</taxon>
        <taxon>Mycobacteriales</taxon>
        <taxon>Mycobacteriaceae</taxon>
        <taxon>Mycobacterium</taxon>
    </lineage>
</organism>
<dbReference type="AlphaFoldDB" id="A0A7I9XSK6"/>
<protein>
    <submittedName>
        <fullName evidence="1">Uncharacterized protein</fullName>
    </submittedName>
</protein>